<keyword evidence="2" id="KW-1185">Reference proteome</keyword>
<dbReference type="Pfam" id="PF01230">
    <property type="entry name" value="HIT"/>
    <property type="match status" value="1"/>
</dbReference>
<dbReference type="KEGG" id="tnl:113504098"/>
<evidence type="ECO:0000313" key="3">
    <source>
        <dbReference type="RefSeq" id="XP_026742003.1"/>
    </source>
</evidence>
<proteinExistence type="predicted"/>
<evidence type="ECO:0000259" key="1">
    <source>
        <dbReference type="Pfam" id="PF01230"/>
    </source>
</evidence>
<organism evidence="2 3">
    <name type="scientific">Trichoplusia ni</name>
    <name type="common">Cabbage looper</name>
    <dbReference type="NCBI Taxonomy" id="7111"/>
    <lineage>
        <taxon>Eukaryota</taxon>
        <taxon>Metazoa</taxon>
        <taxon>Ecdysozoa</taxon>
        <taxon>Arthropoda</taxon>
        <taxon>Hexapoda</taxon>
        <taxon>Insecta</taxon>
        <taxon>Pterygota</taxon>
        <taxon>Neoptera</taxon>
        <taxon>Endopterygota</taxon>
        <taxon>Lepidoptera</taxon>
        <taxon>Glossata</taxon>
        <taxon>Ditrysia</taxon>
        <taxon>Noctuoidea</taxon>
        <taxon>Noctuidae</taxon>
        <taxon>Plusiinae</taxon>
        <taxon>Trichoplusia</taxon>
    </lineage>
</organism>
<gene>
    <name evidence="3" type="primary">LOC113504098</name>
</gene>
<dbReference type="SUPFAM" id="SSF54197">
    <property type="entry name" value="HIT-like"/>
    <property type="match status" value="1"/>
</dbReference>
<name>A0A7E5WMP5_TRINI</name>
<protein>
    <submittedName>
        <fullName evidence="3">Uncharacterized HIT-like protein slr1234 isoform X1</fullName>
    </submittedName>
</protein>
<dbReference type="InterPro" id="IPR011146">
    <property type="entry name" value="HIT-like"/>
</dbReference>
<accession>A0A7E5WMP5</accession>
<dbReference type="AlphaFoldDB" id="A0A7E5WMP5"/>
<dbReference type="Proteomes" id="UP000322000">
    <property type="component" value="Chromosome 21"/>
</dbReference>
<dbReference type="RefSeq" id="XP_026742003.1">
    <property type="nucleotide sequence ID" value="XM_026886202.1"/>
</dbReference>
<dbReference type="OrthoDB" id="672793at2759"/>
<feature type="domain" description="HIT" evidence="1">
    <location>
        <begin position="20"/>
        <end position="104"/>
    </location>
</feature>
<dbReference type="InParanoid" id="A0A7E5WMP5"/>
<dbReference type="Gene3D" id="3.30.428.10">
    <property type="entry name" value="HIT-like"/>
    <property type="match status" value="1"/>
</dbReference>
<dbReference type="InterPro" id="IPR036265">
    <property type="entry name" value="HIT-like_sf"/>
</dbReference>
<dbReference type="GO" id="GO:0003824">
    <property type="term" value="F:catalytic activity"/>
    <property type="evidence" value="ECO:0007669"/>
    <property type="project" value="InterPro"/>
</dbReference>
<sequence length="122" mass="13608">MAAVMNRTSFASFCDGKEPTFIFEDDLCVAFDETQRNKQAPVHFLVVPKKVIPRLVSASLDDEKLLGHMLLVAKQVATDLGVGKSYHVVVDENHQNNKLKSLHVFGRALHHMVWPMGPGARL</sequence>
<evidence type="ECO:0000313" key="2">
    <source>
        <dbReference type="Proteomes" id="UP000322000"/>
    </source>
</evidence>
<reference evidence="3" key="1">
    <citation type="submission" date="2025-08" db="UniProtKB">
        <authorList>
            <consortium name="RefSeq"/>
        </authorList>
    </citation>
    <scope>IDENTIFICATION</scope>
</reference>
<dbReference type="PANTHER" id="PTHR23089">
    <property type="entry name" value="HISTIDINE TRIAD HIT PROTEIN"/>
    <property type="match status" value="1"/>
</dbReference>
<dbReference type="GeneID" id="113504098"/>
<dbReference type="InterPro" id="IPR001310">
    <property type="entry name" value="Histidine_triad_HIT"/>
</dbReference>